<dbReference type="InterPro" id="IPR014757">
    <property type="entry name" value="Tscrpt_reg_IclR_C"/>
</dbReference>
<evidence type="ECO:0000256" key="2">
    <source>
        <dbReference type="ARBA" id="ARBA00023125"/>
    </source>
</evidence>
<dbReference type="InterPro" id="IPR036388">
    <property type="entry name" value="WH-like_DNA-bd_sf"/>
</dbReference>
<dbReference type="EMBL" id="JABBNT010000001">
    <property type="protein sequence ID" value="NMM43324.1"/>
    <property type="molecule type" value="Genomic_DNA"/>
</dbReference>
<dbReference type="SUPFAM" id="SSF55781">
    <property type="entry name" value="GAF domain-like"/>
    <property type="match status" value="1"/>
</dbReference>
<evidence type="ECO:0000256" key="3">
    <source>
        <dbReference type="ARBA" id="ARBA00023163"/>
    </source>
</evidence>
<dbReference type="PANTHER" id="PTHR30136:SF8">
    <property type="entry name" value="TRANSCRIPTIONAL REGULATORY PROTEIN"/>
    <property type="match status" value="1"/>
</dbReference>
<comment type="caution">
    <text evidence="6">The sequence shown here is derived from an EMBL/GenBank/DDBJ whole genome shotgun (WGS) entry which is preliminary data.</text>
</comment>
<keyword evidence="1" id="KW-0805">Transcription regulation</keyword>
<evidence type="ECO:0000259" key="5">
    <source>
        <dbReference type="PROSITE" id="PS51078"/>
    </source>
</evidence>
<dbReference type="Pfam" id="PF01614">
    <property type="entry name" value="IclR_C"/>
    <property type="match status" value="1"/>
</dbReference>
<reference evidence="6 7" key="1">
    <citation type="submission" date="2020-04" db="EMBL/GenBank/DDBJ databases">
        <title>Rhodospirillaceae bacterium KN72 isolated from deep sea.</title>
        <authorList>
            <person name="Zhang D.-C."/>
        </authorList>
    </citation>
    <scope>NUCLEOTIDE SEQUENCE [LARGE SCALE GENOMIC DNA]</scope>
    <source>
        <strain evidence="6 7">KN72</strain>
    </source>
</reference>
<dbReference type="AlphaFoldDB" id="A0A7Y0DXA3"/>
<dbReference type="Gene3D" id="3.30.450.40">
    <property type="match status" value="1"/>
</dbReference>
<feature type="domain" description="IclR-ED" evidence="5">
    <location>
        <begin position="74"/>
        <end position="256"/>
    </location>
</feature>
<dbReference type="Gene3D" id="1.10.10.10">
    <property type="entry name" value="Winged helix-like DNA-binding domain superfamily/Winged helix DNA-binding domain"/>
    <property type="match status" value="1"/>
</dbReference>
<keyword evidence="7" id="KW-1185">Reference proteome</keyword>
<accession>A0A7Y0DXA3</accession>
<evidence type="ECO:0000313" key="7">
    <source>
        <dbReference type="Proteomes" id="UP000539372"/>
    </source>
</evidence>
<keyword evidence="3" id="KW-0804">Transcription</keyword>
<evidence type="ECO:0000256" key="1">
    <source>
        <dbReference type="ARBA" id="ARBA00023015"/>
    </source>
</evidence>
<dbReference type="InterPro" id="IPR050707">
    <property type="entry name" value="HTH_MetabolicPath_Reg"/>
</dbReference>
<dbReference type="PANTHER" id="PTHR30136">
    <property type="entry name" value="HELIX-TURN-HELIX TRANSCRIPTIONAL REGULATOR, ICLR FAMILY"/>
    <property type="match status" value="1"/>
</dbReference>
<dbReference type="InterPro" id="IPR029016">
    <property type="entry name" value="GAF-like_dom_sf"/>
</dbReference>
<dbReference type="RefSeq" id="WP_169623611.1">
    <property type="nucleotide sequence ID" value="NZ_JABBNT010000001.1"/>
</dbReference>
<gene>
    <name evidence="6" type="ORF">HH303_02460</name>
</gene>
<evidence type="ECO:0000313" key="6">
    <source>
        <dbReference type="EMBL" id="NMM43324.1"/>
    </source>
</evidence>
<proteinExistence type="predicted"/>
<organism evidence="6 7">
    <name type="scientific">Pacificispira spongiicola</name>
    <dbReference type="NCBI Taxonomy" id="2729598"/>
    <lineage>
        <taxon>Bacteria</taxon>
        <taxon>Pseudomonadati</taxon>
        <taxon>Pseudomonadota</taxon>
        <taxon>Alphaproteobacteria</taxon>
        <taxon>Rhodospirillales</taxon>
        <taxon>Rhodospirillaceae</taxon>
        <taxon>Pacificispira</taxon>
    </lineage>
</organism>
<protein>
    <submittedName>
        <fullName evidence="6">IclR family transcriptional regulator</fullName>
    </submittedName>
</protein>
<dbReference type="SUPFAM" id="SSF46785">
    <property type="entry name" value="Winged helix' DNA-binding domain"/>
    <property type="match status" value="1"/>
</dbReference>
<keyword evidence="2" id="KW-0238">DNA-binding</keyword>
<sequence>MSDVNNSNQTNQSTVAAFSILEEMATHVEPSRVTDLANTLGMPRARVYRYLQTLVTLGYVRQDPATERYRLTLKLFHLGQAIADGTQLTSVARPVMVLLRDKVGQTVTLSIAEDNGMRVLDIVRVETPVQIITKPGALLDFHRSAQGKLALAFGKSDYRKNLEAALKSGDPSVVPVDPDWLEREIAHAHTEGWAVAPEETLPGVNAISAPIFDSEGRFAATITIVGSVQDIAREPAEALVAAVKEAAGEISADLGYMETRV</sequence>
<dbReference type="PROSITE" id="PS51078">
    <property type="entry name" value="ICLR_ED"/>
    <property type="match status" value="1"/>
</dbReference>
<evidence type="ECO:0000259" key="4">
    <source>
        <dbReference type="PROSITE" id="PS51077"/>
    </source>
</evidence>
<feature type="domain" description="HTH iclR-type" evidence="4">
    <location>
        <begin position="11"/>
        <end position="73"/>
    </location>
</feature>
<dbReference type="PROSITE" id="PS51077">
    <property type="entry name" value="HTH_ICLR"/>
    <property type="match status" value="1"/>
</dbReference>
<dbReference type="GO" id="GO:0003677">
    <property type="term" value="F:DNA binding"/>
    <property type="evidence" value="ECO:0007669"/>
    <property type="project" value="UniProtKB-KW"/>
</dbReference>
<dbReference type="SMART" id="SM00346">
    <property type="entry name" value="HTH_ICLR"/>
    <property type="match status" value="1"/>
</dbReference>
<dbReference type="Proteomes" id="UP000539372">
    <property type="component" value="Unassembled WGS sequence"/>
</dbReference>
<dbReference type="FunFam" id="1.10.10.10:FF:000056">
    <property type="entry name" value="IclR family transcriptional regulator"/>
    <property type="match status" value="1"/>
</dbReference>
<dbReference type="InterPro" id="IPR036390">
    <property type="entry name" value="WH_DNA-bd_sf"/>
</dbReference>
<dbReference type="Pfam" id="PF09339">
    <property type="entry name" value="HTH_IclR"/>
    <property type="match status" value="1"/>
</dbReference>
<dbReference type="InterPro" id="IPR005471">
    <property type="entry name" value="Tscrpt_reg_IclR_N"/>
</dbReference>
<name>A0A7Y0DXA3_9PROT</name>
<dbReference type="GO" id="GO:0045892">
    <property type="term" value="P:negative regulation of DNA-templated transcription"/>
    <property type="evidence" value="ECO:0007669"/>
    <property type="project" value="TreeGrafter"/>
</dbReference>
<dbReference type="GO" id="GO:0003700">
    <property type="term" value="F:DNA-binding transcription factor activity"/>
    <property type="evidence" value="ECO:0007669"/>
    <property type="project" value="TreeGrafter"/>
</dbReference>